<feature type="compositionally biased region" description="Low complexity" evidence="2">
    <location>
        <begin position="56"/>
        <end position="69"/>
    </location>
</feature>
<accession>G0VBR5</accession>
<gene>
    <name evidence="3" type="primary">NCAS0B03070</name>
    <name evidence="3" type="ordered locus">NCAS_0B03070</name>
</gene>
<organism evidence="3 4">
    <name type="scientific">Naumovozyma castellii</name>
    <name type="common">Yeast</name>
    <name type="synonym">Saccharomyces castellii</name>
    <dbReference type="NCBI Taxonomy" id="27288"/>
    <lineage>
        <taxon>Eukaryota</taxon>
        <taxon>Fungi</taxon>
        <taxon>Dikarya</taxon>
        <taxon>Ascomycota</taxon>
        <taxon>Saccharomycotina</taxon>
        <taxon>Saccharomycetes</taxon>
        <taxon>Saccharomycetales</taxon>
        <taxon>Saccharomycetaceae</taxon>
        <taxon>Naumovozyma</taxon>
    </lineage>
</organism>
<dbReference type="InParanoid" id="G0VBR5"/>
<feature type="region of interest" description="Disordered" evidence="2">
    <location>
        <begin position="47"/>
        <end position="75"/>
    </location>
</feature>
<keyword evidence="4" id="KW-1185">Reference proteome</keyword>
<evidence type="ECO:0000313" key="4">
    <source>
        <dbReference type="Proteomes" id="UP000001640"/>
    </source>
</evidence>
<evidence type="ECO:0000256" key="2">
    <source>
        <dbReference type="SAM" id="MobiDB-lite"/>
    </source>
</evidence>
<dbReference type="FunCoup" id="G0VBR5">
    <property type="interactions" value="116"/>
</dbReference>
<reference key="2">
    <citation type="submission" date="2011-08" db="EMBL/GenBank/DDBJ databases">
        <title>Genome sequence of Naumovozyma castellii.</title>
        <authorList>
            <person name="Gordon J.L."/>
            <person name="Armisen D."/>
            <person name="Proux-Wera E."/>
            <person name="OhEigeartaigh S.S."/>
            <person name="Byrne K.P."/>
            <person name="Wolfe K.H."/>
        </authorList>
    </citation>
    <scope>NUCLEOTIDE SEQUENCE</scope>
    <source>
        <strain>Type strain:CBS 4309</strain>
    </source>
</reference>
<dbReference type="AlphaFoldDB" id="G0VBR5"/>
<dbReference type="STRING" id="1064592.G0VBR5"/>
<keyword evidence="1" id="KW-0175">Coiled coil</keyword>
<dbReference type="EMBL" id="HE576753">
    <property type="protein sequence ID" value="CCC68391.1"/>
    <property type="molecule type" value="Genomic_DNA"/>
</dbReference>
<dbReference type="RefSeq" id="XP_003674765.1">
    <property type="nucleotide sequence ID" value="XM_003674717.1"/>
</dbReference>
<dbReference type="Proteomes" id="UP000001640">
    <property type="component" value="Chromosome 2"/>
</dbReference>
<feature type="coiled-coil region" evidence="1">
    <location>
        <begin position="312"/>
        <end position="339"/>
    </location>
</feature>
<dbReference type="KEGG" id="ncs:NCAS_0B03070"/>
<sequence length="369" mass="41345">MDEFQPELGLDNTNDSSNVDMDFHQLLTRANVDFDDKSKLDIQLNKGVLSVPTPPTSSSSSSSPSVPTPANSNDKEFEAAIESAMKLTSGDLLDSTILNADKHFTLDSLLGDENDTDMLFALQMADNQTQAHKSIEGENSNIKRNISESDDSLIVDTKNKKIKLDEKFGTIMEIQKGDSTHILSPVSLSPSSEANISQNQIKQGKHIASDPQLSIEKLSFDKKKHIIKRSTSKPLIQPKEEKVKAETVYQELPLPEKLTNEYTMLQIQETKRRIINTHKLMLNFNFLKDGYARSCVELKKTMNCLKDSEIHRAHLLSENEIIKTENAKLREELAALKNAPLKNPNSANQIEYPQLIDIDNDGLTELQLD</sequence>
<reference evidence="3 4" key="1">
    <citation type="journal article" date="2011" name="Proc. Natl. Acad. Sci. U.S.A.">
        <title>Evolutionary erosion of yeast sex chromosomes by mating-type switching accidents.</title>
        <authorList>
            <person name="Gordon J.L."/>
            <person name="Armisen D."/>
            <person name="Proux-Wera E."/>
            <person name="Oheigeartaigh S.S."/>
            <person name="Byrne K.P."/>
            <person name="Wolfe K.H."/>
        </authorList>
    </citation>
    <scope>NUCLEOTIDE SEQUENCE [LARGE SCALE GENOMIC DNA]</scope>
    <source>
        <strain evidence="4">ATCC 76901 / BCRC 22586 / CBS 4309 / NBRC 1992 / NRRL Y-12630</strain>
    </source>
</reference>
<dbReference type="HOGENOM" id="CLU_039078_0_0_1"/>
<dbReference type="GeneID" id="96901951"/>
<evidence type="ECO:0000313" key="3">
    <source>
        <dbReference type="EMBL" id="CCC68391.1"/>
    </source>
</evidence>
<proteinExistence type="predicted"/>
<dbReference type="OMA" id="YARSCVE"/>
<name>G0VBR5_NAUCA</name>
<protein>
    <recommendedName>
        <fullName evidence="5">Protein ATC1/LIC4</fullName>
    </recommendedName>
</protein>
<dbReference type="eggNOG" id="ENOG502S4IW">
    <property type="taxonomic scope" value="Eukaryota"/>
</dbReference>
<evidence type="ECO:0000256" key="1">
    <source>
        <dbReference type="SAM" id="Coils"/>
    </source>
</evidence>
<dbReference type="OrthoDB" id="4070577at2759"/>
<evidence type="ECO:0008006" key="5">
    <source>
        <dbReference type="Google" id="ProtNLM"/>
    </source>
</evidence>